<keyword evidence="5" id="KW-1185">Reference proteome</keyword>
<dbReference type="InterPro" id="IPR002495">
    <property type="entry name" value="Glyco_trans_8"/>
</dbReference>
<comment type="caution">
    <text evidence="4">The sequence shown here is derived from an EMBL/GenBank/DDBJ whole genome shotgun (WGS) entry which is preliminary data.</text>
</comment>
<dbReference type="InterPro" id="IPR050748">
    <property type="entry name" value="Glycosyltrans_8_dom-fam"/>
</dbReference>
<keyword evidence="2" id="KW-0808">Transferase</keyword>
<dbReference type="InterPro" id="IPR029044">
    <property type="entry name" value="Nucleotide-diphossugar_trans"/>
</dbReference>
<dbReference type="EMBL" id="JANPWE010000001">
    <property type="protein sequence ID" value="MCR6544272.1"/>
    <property type="molecule type" value="Genomic_DNA"/>
</dbReference>
<accession>A0ABT1Y078</accession>
<sequence>MNVLVTLNSKYLKPLKVMLKSLFLNNLQETFTIYLMHSSIKKQELEDLDQYVQHHGSTLKVILMEDRFFQNAPILLHYTKEMYYRLLAFKFLPQDLERILYLDPDLLVINPVRGLYETDLGDNLYAAAYHDIGAISEINKIRFYPYGIEAYHNSGVLLMNLNQQRKSIDEKEIFEFVEKHRSTLIMPDQDIMNALYAKEILSLDEKIYNYDARYFQYYKLKTNGAWDMDYLIYHTVIIHFCGKKKPWHKSYNGKFHSLYKHYEKLALQINAL</sequence>
<dbReference type="Pfam" id="PF01501">
    <property type="entry name" value="Glyco_transf_8"/>
    <property type="match status" value="1"/>
</dbReference>
<dbReference type="SUPFAM" id="SSF53448">
    <property type="entry name" value="Nucleotide-diphospho-sugar transferases"/>
    <property type="match status" value="1"/>
</dbReference>
<name>A0ABT1Y078_9FIRM</name>
<evidence type="ECO:0000313" key="5">
    <source>
        <dbReference type="Proteomes" id="UP001524944"/>
    </source>
</evidence>
<keyword evidence="3" id="KW-0479">Metal-binding</keyword>
<protein>
    <submittedName>
        <fullName evidence="4">Glycosyltransferase family 8 protein</fullName>
    </submittedName>
</protein>
<organism evidence="4 5">
    <name type="scientific">Dehalobacterium formicoaceticum</name>
    <dbReference type="NCBI Taxonomy" id="51515"/>
    <lineage>
        <taxon>Bacteria</taxon>
        <taxon>Bacillati</taxon>
        <taxon>Bacillota</taxon>
        <taxon>Clostridia</taxon>
        <taxon>Eubacteriales</taxon>
        <taxon>Peptococcaceae</taxon>
        <taxon>Dehalobacterium</taxon>
    </lineage>
</organism>
<evidence type="ECO:0000313" key="4">
    <source>
        <dbReference type="EMBL" id="MCR6544272.1"/>
    </source>
</evidence>
<evidence type="ECO:0000256" key="1">
    <source>
        <dbReference type="ARBA" id="ARBA00022676"/>
    </source>
</evidence>
<evidence type="ECO:0000256" key="2">
    <source>
        <dbReference type="ARBA" id="ARBA00022679"/>
    </source>
</evidence>
<dbReference type="Gene3D" id="3.90.550.10">
    <property type="entry name" value="Spore Coat Polysaccharide Biosynthesis Protein SpsA, Chain A"/>
    <property type="match status" value="1"/>
</dbReference>
<evidence type="ECO:0000256" key="3">
    <source>
        <dbReference type="ARBA" id="ARBA00022723"/>
    </source>
</evidence>
<dbReference type="RefSeq" id="WP_089609761.1">
    <property type="nucleotide sequence ID" value="NZ_CP022121.1"/>
</dbReference>
<keyword evidence="1" id="KW-0328">Glycosyltransferase</keyword>
<reference evidence="4 5" key="1">
    <citation type="submission" date="2022-08" db="EMBL/GenBank/DDBJ databases">
        <title>Proteogenomics of the novel Dehalobacterium formicoaceticum strain EZ94 highlights a key role of methyltransferases during anaerobic dichloromethane degradation.</title>
        <authorList>
            <person name="Wasmund K."/>
        </authorList>
    </citation>
    <scope>NUCLEOTIDE SEQUENCE [LARGE SCALE GENOMIC DNA]</scope>
    <source>
        <strain evidence="4 5">EZ94</strain>
    </source>
</reference>
<gene>
    <name evidence="4" type="ORF">NVS47_01875</name>
</gene>
<dbReference type="Proteomes" id="UP001524944">
    <property type="component" value="Unassembled WGS sequence"/>
</dbReference>
<dbReference type="PANTHER" id="PTHR13778">
    <property type="entry name" value="GLYCOSYLTRANSFERASE 8 DOMAIN-CONTAINING PROTEIN"/>
    <property type="match status" value="1"/>
</dbReference>
<dbReference type="CDD" id="cd04194">
    <property type="entry name" value="GT8_A4GalT_like"/>
    <property type="match status" value="1"/>
</dbReference>
<proteinExistence type="predicted"/>
<dbReference type="PANTHER" id="PTHR13778:SF47">
    <property type="entry name" value="LIPOPOLYSACCHARIDE 1,3-GALACTOSYLTRANSFERASE"/>
    <property type="match status" value="1"/>
</dbReference>